<evidence type="ECO:0000313" key="7">
    <source>
        <dbReference type="EMBL" id="QKH84781.1"/>
    </source>
</evidence>
<dbReference type="EMBL" id="CP054003">
    <property type="protein sequence ID" value="QKH84781.1"/>
    <property type="molecule type" value="Genomic_DNA"/>
</dbReference>
<evidence type="ECO:0000256" key="5">
    <source>
        <dbReference type="RuleBase" id="RU365031"/>
    </source>
</evidence>
<evidence type="ECO:0000256" key="1">
    <source>
        <dbReference type="ARBA" id="ARBA00006383"/>
    </source>
</evidence>
<dbReference type="InterPro" id="IPR028345">
    <property type="entry name" value="Antibiotic_NAT-like"/>
</dbReference>
<dbReference type="PANTHER" id="PTHR11104">
    <property type="entry name" value="AMINOGLYCOSIDE N3-ACETYLTRANSFERASE"/>
    <property type="match status" value="1"/>
</dbReference>
<evidence type="ECO:0000313" key="11">
    <source>
        <dbReference type="Proteomes" id="UP000501467"/>
    </source>
</evidence>
<comment type="similarity">
    <text evidence="1 5">Belongs to the antibiotic N-acetyltransferase family.</text>
</comment>
<dbReference type="Pfam" id="PF02522">
    <property type="entry name" value="Antibiotic_NAT"/>
    <property type="match status" value="1"/>
</dbReference>
<dbReference type="InterPro" id="IPR003679">
    <property type="entry name" value="Amioglycoside_AcTrfase"/>
</dbReference>
<keyword evidence="4 5" id="KW-0012">Acyltransferase</keyword>
<reference evidence="8 10" key="2">
    <citation type="submission" date="2018-08" db="EMBL/GenBank/DDBJ databases">
        <title>A genome reference for cultivated species of the human gut microbiota.</title>
        <authorList>
            <person name="Zou Y."/>
            <person name="Xue W."/>
            <person name="Luo G."/>
        </authorList>
    </citation>
    <scope>NUCLEOTIDE SEQUENCE [LARGE SCALE GENOMIC DNA]</scope>
    <source>
        <strain evidence="8 10">AM18-6</strain>
    </source>
</reference>
<dbReference type="Proteomes" id="UP000036847">
    <property type="component" value="Chromosome"/>
</dbReference>
<dbReference type="Proteomes" id="UP000501467">
    <property type="component" value="Chromosome"/>
</dbReference>
<sequence length="305" mass="34832">MITFDSLRNDLKMLGVSSGDLLFLRISYKAIGRVEGGPKTFVDALLDVVGKEGTIVVTAFPSRYSSFMRFFYKYNLSNKLISKTGAISNIVLSNPNVSVSAHPTLPFAVIGAKAQELIEHKDNDSFSNYDILKKMLSMNGKCLRIGGEPFDGTTHIALTDFLKKMGYYQVRESSGRYYYNSKNKKIWYDKLPSLFCPQGFFNFYQKKLKDSIIVSSGYVGEGEAVITDMSTSYKIEKEQLFKNSYALFCDDPDCIWCRVSYSYSDLSYFNYINIQLKQLFKKRSKKALKNIYKVLLLIFFGKKCQ</sequence>
<reference evidence="7 11" key="4">
    <citation type="submission" date="2020-05" db="EMBL/GenBank/DDBJ databases">
        <title>FDA dAtabase for Regulatory Grade micrObial Sequences (FDA-ARGOS): Supporting development and validation of Infectious Disease Dx tests.</title>
        <authorList>
            <person name="Bojja K."/>
            <person name="Kessler A."/>
            <person name="Tallon L."/>
            <person name="Sadzewicz L."/>
            <person name="Zhao X."/>
            <person name="Vavikolanu K."/>
            <person name="Mehta A."/>
            <person name="Aluvathingal J."/>
            <person name="Nadendla S."/>
            <person name="Myers T."/>
            <person name="Yan Y."/>
            <person name="Sichtig H."/>
        </authorList>
    </citation>
    <scope>NUCLEOTIDE SEQUENCE [LARGE SCALE GENOMIC DNA]</scope>
    <source>
        <strain evidence="7 11">FDAARGOS_763</strain>
    </source>
</reference>
<dbReference type="AlphaFoldDB" id="A0A0I9S390"/>
<protein>
    <recommendedName>
        <fullName evidence="2 5">Aminoglycoside N(3)-acetyltransferase</fullName>
        <ecNumber evidence="5">2.3.1.-</ecNumber>
    </recommendedName>
</protein>
<dbReference type="GO" id="GO:0046677">
    <property type="term" value="P:response to antibiotic"/>
    <property type="evidence" value="ECO:0007669"/>
    <property type="project" value="UniProtKB-KW"/>
</dbReference>
<dbReference type="EMBL" id="QRJE01000007">
    <property type="protein sequence ID" value="RHH14567.1"/>
    <property type="molecule type" value="Genomic_DNA"/>
</dbReference>
<gene>
    <name evidence="8" type="ORF">DW228_05410</name>
    <name evidence="6" type="ORF">EC80_009520</name>
    <name evidence="7" type="ORF">FOC69_10600</name>
</gene>
<dbReference type="SUPFAM" id="SSF110710">
    <property type="entry name" value="TTHA0583/YokD-like"/>
    <property type="match status" value="1"/>
</dbReference>
<reference evidence="6" key="1">
    <citation type="book" date="2014" name="THE 24TH EUROPEAN CONGRESS OF CLINICAL MICROBIOLOGY AND INFECTIOUS DISEASES" publisher="ECCMID 2014" city="Barcelona, Spain">
        <title>Identification of resistance genes in three multidrug-resistant Bacteroides fragilis isolates by whole genome sequencing.</title>
        <editorList>
            <person name="Unknown"/>
            <person name="A."/>
        </editorList>
        <authorList>
            <person name="Sydenham T.V."/>
            <person name="Hasman H."/>
            <person name="Wang M."/>
            <person name="Soki J."/>
            <person name="Nagy E."/>
            <person name="Justesen U.S."/>
        </authorList>
    </citation>
    <scope>NUCLEOTIDE SEQUENCE</scope>
    <source>
        <strain evidence="6">DCMSKEJBY0001B</strain>
    </source>
</reference>
<dbReference type="EMBL" id="CP036546">
    <property type="protein sequence ID" value="QCQ45076.1"/>
    <property type="molecule type" value="Genomic_DNA"/>
</dbReference>
<evidence type="ECO:0000313" key="10">
    <source>
        <dbReference type="Proteomes" id="UP000266644"/>
    </source>
</evidence>
<dbReference type="Proteomes" id="UP000266644">
    <property type="component" value="Unassembled WGS sequence"/>
</dbReference>
<dbReference type="OrthoDB" id="7330654at2"/>
<accession>A0A0I9S390</accession>
<evidence type="ECO:0000313" key="6">
    <source>
        <dbReference type="EMBL" id="QCQ45076.1"/>
    </source>
</evidence>
<evidence type="ECO:0000313" key="9">
    <source>
        <dbReference type="Proteomes" id="UP000036847"/>
    </source>
</evidence>
<dbReference type="RefSeq" id="WP_005775843.1">
    <property type="nucleotide sequence ID" value="NZ_CAEUHN010000018.1"/>
</dbReference>
<evidence type="ECO:0000256" key="3">
    <source>
        <dbReference type="ARBA" id="ARBA00022679"/>
    </source>
</evidence>
<evidence type="ECO:0000256" key="2">
    <source>
        <dbReference type="ARBA" id="ARBA00012882"/>
    </source>
</evidence>
<proteinExistence type="inferred from homology"/>
<reference evidence="6 9" key="3">
    <citation type="submission" date="2019-03" db="EMBL/GenBank/DDBJ databases">
        <title>Complete genome assembly of MDR B. fragilis.</title>
        <authorList>
            <person name="Sydenham T.V."/>
            <person name="Hasman H."/>
            <person name="Justesen U.S."/>
        </authorList>
    </citation>
    <scope>NUCLEOTIDE SEQUENCE [LARGE SCALE GENOMIC DNA]</scope>
    <source>
        <strain evidence="6 9">DCMSKEJBY0001B</strain>
    </source>
</reference>
<comment type="catalytic activity">
    <reaction evidence="5">
        <text>a 2-deoxystreptamine antibiotic + acetyl-CoA = an N(3)-acetyl-2-deoxystreptamine antibiotic + CoA + H(+)</text>
        <dbReference type="Rhea" id="RHEA:12665"/>
        <dbReference type="ChEBI" id="CHEBI:15378"/>
        <dbReference type="ChEBI" id="CHEBI:57287"/>
        <dbReference type="ChEBI" id="CHEBI:57288"/>
        <dbReference type="ChEBI" id="CHEBI:57921"/>
        <dbReference type="ChEBI" id="CHEBI:77452"/>
        <dbReference type="EC" id="2.3.1.81"/>
    </reaction>
</comment>
<keyword evidence="3 5" id="KW-0808">Transferase</keyword>
<evidence type="ECO:0000256" key="4">
    <source>
        <dbReference type="ARBA" id="ARBA00023315"/>
    </source>
</evidence>
<keyword evidence="5" id="KW-0046">Antibiotic resistance</keyword>
<dbReference type="EC" id="2.3.1.-" evidence="5"/>
<name>A0A0I9S390_BACFG</name>
<evidence type="ECO:0000313" key="8">
    <source>
        <dbReference type="EMBL" id="RHH14567.1"/>
    </source>
</evidence>
<dbReference type="GO" id="GO:0046353">
    <property type="term" value="F:aminoglycoside 3-N-acetyltransferase activity"/>
    <property type="evidence" value="ECO:0007669"/>
    <property type="project" value="UniProtKB-EC"/>
</dbReference>
<dbReference type="PANTHER" id="PTHR11104:SF0">
    <property type="entry name" value="SPBETA PROPHAGE-DERIVED AMINOGLYCOSIDE N(3')-ACETYLTRANSFERASE-LIKE PROTEIN YOKD"/>
    <property type="match status" value="1"/>
</dbReference>
<organism evidence="8 10">
    <name type="scientific">Bacteroides fragilis</name>
    <dbReference type="NCBI Taxonomy" id="817"/>
    <lineage>
        <taxon>Bacteria</taxon>
        <taxon>Pseudomonadati</taxon>
        <taxon>Bacteroidota</taxon>
        <taxon>Bacteroidia</taxon>
        <taxon>Bacteroidales</taxon>
        <taxon>Bacteroidaceae</taxon>
        <taxon>Bacteroides</taxon>
    </lineage>
</organism>